<evidence type="ECO:0000256" key="2">
    <source>
        <dbReference type="ARBA" id="ARBA00022679"/>
    </source>
</evidence>
<feature type="region of interest" description="Disordered" evidence="4">
    <location>
        <begin position="1"/>
        <end position="43"/>
    </location>
</feature>
<evidence type="ECO:0000313" key="6">
    <source>
        <dbReference type="EMBL" id="QDX92459.1"/>
    </source>
</evidence>
<keyword evidence="3" id="KW-0680">Restriction system</keyword>
<dbReference type="Pfam" id="PF01555">
    <property type="entry name" value="N6_N4_Mtase"/>
    <property type="match status" value="1"/>
</dbReference>
<dbReference type="GO" id="GO:0009307">
    <property type="term" value="P:DNA restriction-modification system"/>
    <property type="evidence" value="ECO:0007669"/>
    <property type="project" value="UniProtKB-KW"/>
</dbReference>
<accession>A0A518V669</accession>
<dbReference type="SUPFAM" id="SSF53335">
    <property type="entry name" value="S-adenosyl-L-methionine-dependent methyltransferases"/>
    <property type="match status" value="1"/>
</dbReference>
<evidence type="ECO:0000259" key="5">
    <source>
        <dbReference type="Pfam" id="PF01555"/>
    </source>
</evidence>
<evidence type="ECO:0000313" key="7">
    <source>
        <dbReference type="Proteomes" id="UP000319432"/>
    </source>
</evidence>
<evidence type="ECO:0000256" key="1">
    <source>
        <dbReference type="ARBA" id="ARBA00022603"/>
    </source>
</evidence>
<dbReference type="GO" id="GO:0008170">
    <property type="term" value="F:N-methyltransferase activity"/>
    <property type="evidence" value="ECO:0007669"/>
    <property type="project" value="InterPro"/>
</dbReference>
<dbReference type="InterPro" id="IPR002941">
    <property type="entry name" value="DNA_methylase_N4/N6"/>
</dbReference>
<protein>
    <submittedName>
        <fullName evidence="6">Site-specific DNA-methyltransferase</fullName>
    </submittedName>
</protein>
<proteinExistence type="predicted"/>
<sequence length="137" mass="14707">MKAVGGSVGAFGPPQSGNKERKYGEERGRPGSHLGGSIPWQGSTRNKRSVWTVATAKTAEAHFAVFPPKLIEPCILAGCPQGGIVLDPFTGSGTTPVVARNSGRHFIAIELNPEYIKIAENRIKRETAQMNIFEFGT</sequence>
<feature type="compositionally biased region" description="Basic and acidic residues" evidence="4">
    <location>
        <begin position="18"/>
        <end position="29"/>
    </location>
</feature>
<dbReference type="Proteomes" id="UP000319432">
    <property type="component" value="Chromosome"/>
</dbReference>
<dbReference type="PANTHER" id="PTHR13370:SF3">
    <property type="entry name" value="TRNA (GUANINE(10)-N2)-METHYLTRANSFERASE HOMOLOG"/>
    <property type="match status" value="1"/>
</dbReference>
<dbReference type="OrthoDB" id="9800801at2"/>
<dbReference type="GO" id="GO:0005737">
    <property type="term" value="C:cytoplasm"/>
    <property type="evidence" value="ECO:0007669"/>
    <property type="project" value="TreeGrafter"/>
</dbReference>
<keyword evidence="1 6" id="KW-0489">Methyltransferase</keyword>
<feature type="domain" description="DNA methylase N-4/N-6" evidence="5">
    <location>
        <begin position="40"/>
        <end position="120"/>
    </location>
</feature>
<dbReference type="EMBL" id="CP033464">
    <property type="protein sequence ID" value="QDX92459.1"/>
    <property type="molecule type" value="Genomic_DNA"/>
</dbReference>
<dbReference type="InterPro" id="IPR001091">
    <property type="entry name" value="RM_Methyltransferase"/>
</dbReference>
<dbReference type="AlphaFoldDB" id="A0A518V669"/>
<keyword evidence="2 6" id="KW-0808">Transferase</keyword>
<dbReference type="PRINTS" id="PR00508">
    <property type="entry name" value="S21N4MTFRASE"/>
</dbReference>
<dbReference type="InterPro" id="IPR029063">
    <property type="entry name" value="SAM-dependent_MTases_sf"/>
</dbReference>
<dbReference type="PANTHER" id="PTHR13370">
    <property type="entry name" value="RNA METHYLASE-RELATED"/>
    <property type="match status" value="1"/>
</dbReference>
<evidence type="ECO:0000256" key="4">
    <source>
        <dbReference type="SAM" id="MobiDB-lite"/>
    </source>
</evidence>
<reference evidence="6 7" key="1">
    <citation type="submission" date="2018-11" db="EMBL/GenBank/DDBJ databases">
        <title>Phylogenetic determinants of toxin gene distribution in genomes of Brevibacillus laterosporus.</title>
        <authorList>
            <person name="Glare T.R."/>
            <person name="Durrant A."/>
            <person name="Berry C."/>
            <person name="Palma L."/>
            <person name="Ormskirk M."/>
            <person name="Cox M.O."/>
        </authorList>
    </citation>
    <scope>NUCLEOTIDE SEQUENCE [LARGE SCALE GENOMIC DNA]</scope>
    <source>
        <strain evidence="6 7">1821L</strain>
    </source>
</reference>
<keyword evidence="7" id="KW-1185">Reference proteome</keyword>
<evidence type="ECO:0000256" key="3">
    <source>
        <dbReference type="ARBA" id="ARBA00022747"/>
    </source>
</evidence>
<organism evidence="6 7">
    <name type="scientific">Brevibacillus laterosporus</name>
    <name type="common">Bacillus laterosporus</name>
    <dbReference type="NCBI Taxonomy" id="1465"/>
    <lineage>
        <taxon>Bacteria</taxon>
        <taxon>Bacillati</taxon>
        <taxon>Bacillota</taxon>
        <taxon>Bacilli</taxon>
        <taxon>Bacillales</taxon>
        <taxon>Paenibacillaceae</taxon>
        <taxon>Brevibacillus</taxon>
    </lineage>
</organism>
<dbReference type="CDD" id="cd02440">
    <property type="entry name" value="AdoMet_MTases"/>
    <property type="match status" value="1"/>
</dbReference>
<dbReference type="GO" id="GO:0003677">
    <property type="term" value="F:DNA binding"/>
    <property type="evidence" value="ECO:0007669"/>
    <property type="project" value="InterPro"/>
</dbReference>
<dbReference type="Gene3D" id="3.40.50.150">
    <property type="entry name" value="Vaccinia Virus protein VP39"/>
    <property type="match status" value="1"/>
</dbReference>
<name>A0A518V669_BRELA</name>
<dbReference type="GO" id="GO:0032259">
    <property type="term" value="P:methylation"/>
    <property type="evidence" value="ECO:0007669"/>
    <property type="project" value="UniProtKB-KW"/>
</dbReference>
<gene>
    <name evidence="6" type="ORF">EEL30_09045</name>
</gene>